<dbReference type="InParanoid" id="G4Q401"/>
<sequence length="88" mass="10256">MLGYFVPKQRRTDLIAKALDVTPTYLMFGDELDDYYTDIDTARLAQELKENPSYRALLDASRTLTPKAITEVMEFIKFQKMKERGEND</sequence>
<keyword evidence="2" id="KW-1185">Reference proteome</keyword>
<protein>
    <submittedName>
        <fullName evidence="1">Uncharacterized protein</fullName>
    </submittedName>
</protein>
<dbReference type="EMBL" id="CP003058">
    <property type="protein sequence ID" value="AEQ23067.1"/>
    <property type="molecule type" value="Genomic_DNA"/>
</dbReference>
<dbReference type="KEGG" id="ain:Acin_1858"/>
<name>G4Q401_ACIIR</name>
<evidence type="ECO:0000313" key="2">
    <source>
        <dbReference type="Proteomes" id="UP000007093"/>
    </source>
</evidence>
<dbReference type="Proteomes" id="UP000007093">
    <property type="component" value="Chromosome"/>
</dbReference>
<gene>
    <name evidence="1" type="ordered locus">Acin_1858</name>
</gene>
<dbReference type="AlphaFoldDB" id="G4Q401"/>
<organism evidence="1 2">
    <name type="scientific">Acidaminococcus intestini (strain RyC-MR95)</name>
    <dbReference type="NCBI Taxonomy" id="568816"/>
    <lineage>
        <taxon>Bacteria</taxon>
        <taxon>Bacillati</taxon>
        <taxon>Bacillota</taxon>
        <taxon>Negativicutes</taxon>
        <taxon>Acidaminococcales</taxon>
        <taxon>Acidaminococcaceae</taxon>
        <taxon>Acidaminococcus</taxon>
    </lineage>
</organism>
<accession>G4Q401</accession>
<reference evidence="1 2" key="1">
    <citation type="journal article" date="2011" name="J. Bacteriol.">
        <title>Complete genome sequence of Acidaminococcus intestini RYC-MR95, a Gram-negative bacterium from the phylum Firmicutes.</title>
        <authorList>
            <person name="D'Auria G."/>
            <person name="Galan J.C."/>
            <person name="Rodriguez-Alcayna M."/>
            <person name="Moya A."/>
            <person name="Baquero F."/>
            <person name="Latorre A."/>
        </authorList>
    </citation>
    <scope>NUCLEOTIDE SEQUENCE [LARGE SCALE GENOMIC DNA]</scope>
    <source>
        <strain evidence="1 2">RyC-MR95</strain>
    </source>
</reference>
<proteinExistence type="predicted"/>
<dbReference type="PATRIC" id="fig|568816.4.peg.1805"/>
<dbReference type="HOGENOM" id="CLU_2462072_0_0_9"/>
<evidence type="ECO:0000313" key="1">
    <source>
        <dbReference type="EMBL" id="AEQ23067.1"/>
    </source>
</evidence>
<dbReference type="FunCoup" id="G4Q401">
    <property type="interactions" value="6"/>
</dbReference>
<dbReference type="STRING" id="568816.Acin_1858"/>
<dbReference type="eggNOG" id="COG1396">
    <property type="taxonomic scope" value="Bacteria"/>
</dbReference>